<dbReference type="SUPFAM" id="SSF52922">
    <property type="entry name" value="TK C-terminal domain-like"/>
    <property type="match status" value="1"/>
</dbReference>
<dbReference type="InterPro" id="IPR005477">
    <property type="entry name" value="Dxylulose-5-P_synthase"/>
</dbReference>
<dbReference type="CDD" id="cd02007">
    <property type="entry name" value="TPP_DXS"/>
    <property type="match status" value="1"/>
</dbReference>
<evidence type="ECO:0000256" key="8">
    <source>
        <dbReference type="ARBA" id="ARBA00022723"/>
    </source>
</evidence>
<dbReference type="GO" id="GO:0008661">
    <property type="term" value="F:1-deoxy-D-xylulose-5-phosphate synthase activity"/>
    <property type="evidence" value="ECO:0007669"/>
    <property type="project" value="UniProtKB-EC"/>
</dbReference>
<evidence type="ECO:0000256" key="2">
    <source>
        <dbReference type="ARBA" id="ARBA00001964"/>
    </source>
</evidence>
<dbReference type="UniPathway" id="UPA00064">
    <property type="reaction ID" value="UER00091"/>
</dbReference>
<dbReference type="STRING" id="1692.BMAGN_1237"/>
<dbReference type="InterPro" id="IPR033248">
    <property type="entry name" value="Transketolase_C"/>
</dbReference>
<evidence type="ECO:0000259" key="13">
    <source>
        <dbReference type="SMART" id="SM00861"/>
    </source>
</evidence>
<dbReference type="SUPFAM" id="SSF52518">
    <property type="entry name" value="Thiamin diphosphate-binding fold (THDP-binding)"/>
    <property type="match status" value="2"/>
</dbReference>
<dbReference type="InterPro" id="IPR005475">
    <property type="entry name" value="Transketolase-like_Pyr-bd"/>
</dbReference>
<dbReference type="GO" id="GO:0016114">
    <property type="term" value="P:terpenoid biosynthetic process"/>
    <property type="evidence" value="ECO:0007669"/>
    <property type="project" value="InterPro"/>
</dbReference>
<comment type="cofactor">
    <cofactor evidence="2">
        <name>thiamine diphosphate</name>
        <dbReference type="ChEBI" id="CHEBI:58937"/>
    </cofactor>
</comment>
<dbReference type="InterPro" id="IPR029061">
    <property type="entry name" value="THDP-binding"/>
</dbReference>
<comment type="subunit">
    <text evidence="5">Homodimer.</text>
</comment>
<dbReference type="NCBIfam" id="NF003933">
    <property type="entry name" value="PRK05444.2-2"/>
    <property type="match status" value="1"/>
</dbReference>
<comment type="cofactor">
    <cofactor evidence="1">
        <name>Mg(2+)</name>
        <dbReference type="ChEBI" id="CHEBI:18420"/>
    </cofactor>
</comment>
<gene>
    <name evidence="14" type="ORF">BMAGN_1237</name>
</gene>
<dbReference type="CDD" id="cd07033">
    <property type="entry name" value="TPP_PYR_DXS_TK_like"/>
    <property type="match status" value="1"/>
</dbReference>
<name>A0A087BES0_9BIFI</name>
<keyword evidence="15" id="KW-1185">Reference proteome</keyword>
<evidence type="ECO:0000256" key="12">
    <source>
        <dbReference type="ARBA" id="ARBA00023229"/>
    </source>
</evidence>
<dbReference type="InterPro" id="IPR049557">
    <property type="entry name" value="Transketolase_CS"/>
</dbReference>
<protein>
    <recommendedName>
        <fullName evidence="6">1-deoxy-D-xylulose-5-phosphate synthase</fullName>
        <ecNumber evidence="6">2.2.1.7</ecNumber>
    </recommendedName>
</protein>
<keyword evidence="10" id="KW-0784">Thiamine biosynthesis</keyword>
<dbReference type="eggNOG" id="COG1154">
    <property type="taxonomic scope" value="Bacteria"/>
</dbReference>
<dbReference type="PROSITE" id="PS00801">
    <property type="entry name" value="TRANSKETOLASE_1"/>
    <property type="match status" value="1"/>
</dbReference>
<comment type="pathway">
    <text evidence="3">Metabolic intermediate biosynthesis; 1-deoxy-D-xylulose 5-phosphate biosynthesis; 1-deoxy-D-xylulose 5-phosphate from D-glyceraldehyde 3-phosphate and pyruvate: step 1/1.</text>
</comment>
<feature type="domain" description="Transketolase-like pyrimidine-binding" evidence="13">
    <location>
        <begin position="300"/>
        <end position="466"/>
    </location>
</feature>
<keyword evidence="12" id="KW-0414">Isoprene biosynthesis</keyword>
<dbReference type="NCBIfam" id="NF008968">
    <property type="entry name" value="PRK12315.1"/>
    <property type="match status" value="1"/>
</dbReference>
<dbReference type="Proteomes" id="UP000029052">
    <property type="component" value="Unassembled WGS sequence"/>
</dbReference>
<keyword evidence="11" id="KW-0786">Thiamine pyrophosphate</keyword>
<evidence type="ECO:0000256" key="9">
    <source>
        <dbReference type="ARBA" id="ARBA00022842"/>
    </source>
</evidence>
<sequence length="608" mass="66176">MLLDSINSPADLKKIPENELGELAKEIRQVLITKLAAHGGHVGPNLGTVELEIAMHYVFNSPVDRLVFDVSHQSYAHKIITGRREAFTDPSKYDEDSGFTNPEESEHDWFNIGHTSTSISLASGLAKARDLAGDHYNVVTVIGDGSLSGGEAFEGFDVVGEMGTNFITIVNDNGMSIAENHGGLYKNLKALREGNGVASTNYFTAMGFDYRFLKDGNNVEELIAALRELKDIDHPVVLHICTEKGLGYEPAETHKEIWHWHNPFDIATGKTVHAAAGKLDEVQAATAAANNASAAADELASYEKLSAQWLMDKIEHDPRFVVITSGTPMVVNFTKERRDKAGKQFVDVGIAEETAVAMASGLAKNGAIPVYAFSGTFVQRAYDQIMQDLCINDNPAVLLDFSSSVYGMNDVTHLSLCDIAMMGNIPNLVYLAPTCAEEYVAMLEWATTQRDHPVAIRVPATGMVVTGVKDTTDYSKLNTFSMTHRGSGVAIVGIGDFFPFAESLAKRLNEELGIDATLINPKFITGLDTAMLADLERDHTLVLTLEDGQLQGGFGEKIASFYGPTAMRVKNYGIQKSFPDRYVPAQLLAQNGVTLADMTDDVRKLIAE</sequence>
<dbReference type="InterPro" id="IPR009014">
    <property type="entry name" value="Transketo_C/PFOR_II"/>
</dbReference>
<dbReference type="EMBL" id="JGZB01000001">
    <property type="protein sequence ID" value="KFI69520.1"/>
    <property type="molecule type" value="Genomic_DNA"/>
</dbReference>
<dbReference type="Gene3D" id="3.40.50.970">
    <property type="match status" value="2"/>
</dbReference>
<evidence type="ECO:0000256" key="10">
    <source>
        <dbReference type="ARBA" id="ARBA00022977"/>
    </source>
</evidence>
<evidence type="ECO:0000256" key="7">
    <source>
        <dbReference type="ARBA" id="ARBA00022679"/>
    </source>
</evidence>
<dbReference type="PANTHER" id="PTHR43322:SF1">
    <property type="entry name" value="1-DEOXY-D-XYLULOSE-5-PHOSPHATE SYNTHASE"/>
    <property type="match status" value="1"/>
</dbReference>
<dbReference type="RefSeq" id="WP_022859763.1">
    <property type="nucleotide sequence ID" value="NZ_JGZB01000001.1"/>
</dbReference>
<evidence type="ECO:0000256" key="5">
    <source>
        <dbReference type="ARBA" id="ARBA00011738"/>
    </source>
</evidence>
<dbReference type="AlphaFoldDB" id="A0A087BES0"/>
<keyword evidence="9" id="KW-0460">Magnesium</keyword>
<keyword evidence="7 14" id="KW-0808">Transferase</keyword>
<dbReference type="GO" id="GO:0009228">
    <property type="term" value="P:thiamine biosynthetic process"/>
    <property type="evidence" value="ECO:0007669"/>
    <property type="project" value="UniProtKB-KW"/>
</dbReference>
<evidence type="ECO:0000256" key="11">
    <source>
        <dbReference type="ARBA" id="ARBA00023052"/>
    </source>
</evidence>
<dbReference type="EC" id="2.2.1.7" evidence="6"/>
<dbReference type="GO" id="GO:0000287">
    <property type="term" value="F:magnesium ion binding"/>
    <property type="evidence" value="ECO:0007669"/>
    <property type="project" value="UniProtKB-ARBA"/>
</dbReference>
<keyword evidence="8" id="KW-0479">Metal-binding</keyword>
<dbReference type="FunFam" id="3.40.50.970:FF:000010">
    <property type="entry name" value="1-deoxy-D-xylulose-5-phosphate synthase"/>
    <property type="match status" value="1"/>
</dbReference>
<dbReference type="PANTHER" id="PTHR43322">
    <property type="entry name" value="1-D-DEOXYXYLULOSE 5-PHOSPHATE SYNTHASE-RELATED"/>
    <property type="match status" value="1"/>
</dbReference>
<evidence type="ECO:0000256" key="6">
    <source>
        <dbReference type="ARBA" id="ARBA00013150"/>
    </source>
</evidence>
<comment type="similarity">
    <text evidence="4">Belongs to the transketolase family. DXPS subfamily.</text>
</comment>
<dbReference type="GO" id="GO:0019288">
    <property type="term" value="P:isopentenyl diphosphate biosynthetic process, methylerythritol 4-phosphate pathway"/>
    <property type="evidence" value="ECO:0007669"/>
    <property type="project" value="TreeGrafter"/>
</dbReference>
<dbReference type="Gene3D" id="3.40.50.920">
    <property type="match status" value="1"/>
</dbReference>
<dbReference type="Pfam" id="PF02780">
    <property type="entry name" value="Transketolase_C"/>
    <property type="match status" value="1"/>
</dbReference>
<evidence type="ECO:0000256" key="1">
    <source>
        <dbReference type="ARBA" id="ARBA00001946"/>
    </source>
</evidence>
<accession>A0A087BES0</accession>
<proteinExistence type="inferred from homology"/>
<dbReference type="SMART" id="SM00861">
    <property type="entry name" value="Transket_pyr"/>
    <property type="match status" value="1"/>
</dbReference>
<comment type="caution">
    <text evidence="14">The sequence shown here is derived from an EMBL/GenBank/DDBJ whole genome shotgun (WGS) entry which is preliminary data.</text>
</comment>
<evidence type="ECO:0000256" key="4">
    <source>
        <dbReference type="ARBA" id="ARBA00011081"/>
    </source>
</evidence>
<organism evidence="14 15">
    <name type="scientific">Bifidobacterium magnum</name>
    <dbReference type="NCBI Taxonomy" id="1692"/>
    <lineage>
        <taxon>Bacteria</taxon>
        <taxon>Bacillati</taxon>
        <taxon>Actinomycetota</taxon>
        <taxon>Actinomycetes</taxon>
        <taxon>Bifidobacteriales</taxon>
        <taxon>Bifidobacteriaceae</taxon>
        <taxon>Bifidobacterium</taxon>
    </lineage>
</organism>
<reference evidence="14 15" key="1">
    <citation type="submission" date="2014-03" db="EMBL/GenBank/DDBJ databases">
        <title>Genomics of Bifidobacteria.</title>
        <authorList>
            <person name="Ventura M."/>
            <person name="Milani C."/>
            <person name="Lugli G.A."/>
        </authorList>
    </citation>
    <scope>NUCLEOTIDE SEQUENCE [LARGE SCALE GENOMIC DNA]</scope>
    <source>
        <strain evidence="14 15">LMG 11591</strain>
    </source>
</reference>
<dbReference type="Pfam" id="PF13292">
    <property type="entry name" value="DXP_synthase_N"/>
    <property type="match status" value="1"/>
</dbReference>
<dbReference type="GO" id="GO:0005829">
    <property type="term" value="C:cytosol"/>
    <property type="evidence" value="ECO:0007669"/>
    <property type="project" value="TreeGrafter"/>
</dbReference>
<evidence type="ECO:0000256" key="3">
    <source>
        <dbReference type="ARBA" id="ARBA00004980"/>
    </source>
</evidence>
<evidence type="ECO:0000313" key="15">
    <source>
        <dbReference type="Proteomes" id="UP000029052"/>
    </source>
</evidence>
<dbReference type="Pfam" id="PF02779">
    <property type="entry name" value="Transket_pyr"/>
    <property type="match status" value="1"/>
</dbReference>
<evidence type="ECO:0000313" key="14">
    <source>
        <dbReference type="EMBL" id="KFI69520.1"/>
    </source>
</evidence>